<sequence length="217" mass="24282">MIKKILRTVIFETWWPPAANRLANPDSPTLSDRHLETLRWGWGNRGWSANVEYLQAVIRAAASVEGHILECGSGLTTLVMGALAKTRPFTVHGLEHHPAWHARMSKNLRDRSLSNVTLHETPLVSRGKFSWYEIPDALPKDGFKLLICDGPPGDTPGGRYGVLPVMQPFLASDWVLLLDDVSRQPEQEVLQRWEKEFGVAVEIRGGERAYAVVRPGS</sequence>
<reference evidence="1 2" key="1">
    <citation type="submission" date="2020-03" db="EMBL/GenBank/DDBJ databases">
        <title>Metabolic flexibility allows generalist bacteria to become dominant in a frequently disturbed ecosystem.</title>
        <authorList>
            <person name="Chen Y.-J."/>
            <person name="Leung P.M."/>
            <person name="Bay S.K."/>
            <person name="Hugenholtz P."/>
            <person name="Kessler A.J."/>
            <person name="Shelley G."/>
            <person name="Waite D.W."/>
            <person name="Cook P.L."/>
            <person name="Greening C."/>
        </authorList>
    </citation>
    <scope>NUCLEOTIDE SEQUENCE [LARGE SCALE GENOMIC DNA]</scope>
    <source>
        <strain evidence="1">SS_bin_28</strain>
    </source>
</reference>
<proteinExistence type="predicted"/>
<protein>
    <recommendedName>
        <fullName evidence="3">Class I SAM-dependent methyltransferase</fullName>
    </recommendedName>
</protein>
<dbReference type="EMBL" id="JABDJR010000317">
    <property type="protein sequence ID" value="NNF06701.1"/>
    <property type="molecule type" value="Genomic_DNA"/>
</dbReference>
<organism evidence="1 2">
    <name type="scientific">Eiseniibacteriota bacterium</name>
    <dbReference type="NCBI Taxonomy" id="2212470"/>
    <lineage>
        <taxon>Bacteria</taxon>
        <taxon>Candidatus Eiseniibacteriota</taxon>
    </lineage>
</organism>
<dbReference type="InterPro" id="IPR029063">
    <property type="entry name" value="SAM-dependent_MTases_sf"/>
</dbReference>
<name>A0A7Y2E7Q8_UNCEI</name>
<dbReference type="AlphaFoldDB" id="A0A7Y2E7Q8"/>
<accession>A0A7Y2E7Q8</accession>
<dbReference type="Gene3D" id="3.40.50.150">
    <property type="entry name" value="Vaccinia Virus protein VP39"/>
    <property type="match status" value="1"/>
</dbReference>
<evidence type="ECO:0008006" key="3">
    <source>
        <dbReference type="Google" id="ProtNLM"/>
    </source>
</evidence>
<dbReference type="Proteomes" id="UP000547674">
    <property type="component" value="Unassembled WGS sequence"/>
</dbReference>
<evidence type="ECO:0000313" key="1">
    <source>
        <dbReference type="EMBL" id="NNF06701.1"/>
    </source>
</evidence>
<evidence type="ECO:0000313" key="2">
    <source>
        <dbReference type="Proteomes" id="UP000547674"/>
    </source>
</evidence>
<gene>
    <name evidence="1" type="ORF">HKN21_08070</name>
</gene>
<comment type="caution">
    <text evidence="1">The sequence shown here is derived from an EMBL/GenBank/DDBJ whole genome shotgun (WGS) entry which is preliminary data.</text>
</comment>
<dbReference type="SUPFAM" id="SSF53335">
    <property type="entry name" value="S-adenosyl-L-methionine-dependent methyltransferases"/>
    <property type="match status" value="1"/>
</dbReference>